<proteinExistence type="predicted"/>
<name>A0A248UJ39_9HYPH</name>
<evidence type="ECO:0000313" key="3">
    <source>
        <dbReference type="Proteomes" id="UP000215256"/>
    </source>
</evidence>
<protein>
    <submittedName>
        <fullName evidence="2">Uncharacterized protein</fullName>
    </submittedName>
</protein>
<feature type="region of interest" description="Disordered" evidence="1">
    <location>
        <begin position="24"/>
        <end position="47"/>
    </location>
</feature>
<sequence>MREISPPNQLVERKHKEGLQSKLAGGFDEIVGPDLSSETPRKAYGAQ</sequence>
<reference evidence="2 3" key="1">
    <citation type="submission" date="2017-07" db="EMBL/GenBank/DDBJ databases">
        <title>Phylogenetic study on the rhizospheric bacterium Ochrobactrum sp. A44.</title>
        <authorList>
            <person name="Krzyzanowska D.M."/>
            <person name="Ossowicki A."/>
            <person name="Rajewska M."/>
            <person name="Maciag T."/>
            <person name="Kaczynski Z."/>
            <person name="Czerwicka M."/>
            <person name="Jafra S."/>
        </authorList>
    </citation>
    <scope>NUCLEOTIDE SEQUENCE [LARGE SCALE GENOMIC DNA]</scope>
    <source>
        <strain evidence="2 3">A44</strain>
    </source>
</reference>
<dbReference type="AlphaFoldDB" id="A0A248UJ39"/>
<dbReference type="EMBL" id="CP022604">
    <property type="protein sequence ID" value="ASV86279.1"/>
    <property type="molecule type" value="Genomic_DNA"/>
</dbReference>
<accession>A0A248UJ39</accession>
<dbReference type="KEGG" id="och:CES85_2689"/>
<gene>
    <name evidence="2" type="ORF">CES85_2689</name>
</gene>
<organism evidence="2 3">
    <name type="scientific">Ochrobactrum quorumnocens</name>
    <dbReference type="NCBI Taxonomy" id="271865"/>
    <lineage>
        <taxon>Bacteria</taxon>
        <taxon>Pseudomonadati</taxon>
        <taxon>Pseudomonadota</taxon>
        <taxon>Alphaproteobacteria</taxon>
        <taxon>Hyphomicrobiales</taxon>
        <taxon>Brucellaceae</taxon>
        <taxon>Brucella/Ochrobactrum group</taxon>
        <taxon>Ochrobactrum</taxon>
    </lineage>
</organism>
<dbReference type="Proteomes" id="UP000215256">
    <property type="component" value="Chromosome 1"/>
</dbReference>
<evidence type="ECO:0000256" key="1">
    <source>
        <dbReference type="SAM" id="MobiDB-lite"/>
    </source>
</evidence>
<evidence type="ECO:0000313" key="2">
    <source>
        <dbReference type="EMBL" id="ASV86279.1"/>
    </source>
</evidence>